<dbReference type="Proteomes" id="UP000190367">
    <property type="component" value="Unassembled WGS sequence"/>
</dbReference>
<keyword evidence="6 8" id="KW-0472">Membrane</keyword>
<keyword evidence="10" id="KW-0732">Signal</keyword>
<evidence type="ECO:0000259" key="11">
    <source>
        <dbReference type="Pfam" id="PF00593"/>
    </source>
</evidence>
<evidence type="ECO:0000259" key="12">
    <source>
        <dbReference type="Pfam" id="PF07715"/>
    </source>
</evidence>
<dbReference type="AlphaFoldDB" id="A0A1T4MGV4"/>
<keyword evidence="7 8" id="KW-0998">Cell outer membrane</keyword>
<dbReference type="InterPro" id="IPR039426">
    <property type="entry name" value="TonB-dep_rcpt-like"/>
</dbReference>
<evidence type="ECO:0000256" key="10">
    <source>
        <dbReference type="SAM" id="SignalP"/>
    </source>
</evidence>
<keyword evidence="5 9" id="KW-0798">TonB box</keyword>
<evidence type="ECO:0000256" key="5">
    <source>
        <dbReference type="ARBA" id="ARBA00023077"/>
    </source>
</evidence>
<keyword evidence="4 8" id="KW-0812">Transmembrane</keyword>
<dbReference type="PROSITE" id="PS52016">
    <property type="entry name" value="TONB_DEPENDENT_REC_3"/>
    <property type="match status" value="1"/>
</dbReference>
<evidence type="ECO:0000313" key="14">
    <source>
        <dbReference type="Proteomes" id="UP000190367"/>
    </source>
</evidence>
<dbReference type="Gene3D" id="2.60.40.1120">
    <property type="entry name" value="Carboxypeptidase-like, regulatory domain"/>
    <property type="match status" value="1"/>
</dbReference>
<dbReference type="InterPro" id="IPR037066">
    <property type="entry name" value="Plug_dom_sf"/>
</dbReference>
<accession>A0A1T4MGV4</accession>
<dbReference type="EMBL" id="FUWZ01000001">
    <property type="protein sequence ID" value="SJZ66143.1"/>
    <property type="molecule type" value="Genomic_DNA"/>
</dbReference>
<sequence length="1140" mass="127229">MQRKLLIHHKVVGILLCLIPAVPLTTQAQDVIAKGTIRQHTRETYSLSEVLPVLENTQHVKFSYNSAILNGKSVSPQLLKRMQQADVATELPALLRPYGLTCESIQGDYYAVKTLPNAGHAVAQITVKGTVTDAKDNSPLPGAIISVKGKTKGTNTNETGRYTLSGVEDGDVLRFSLVGYKPQEITVNGRTQIDVALQQDVAGLSEVVVTALGIQKEKKSLGYAVQTVKGDNMTKAREPNLIGSLTGRVAGLVIRNSTDMFRDAAIQLRGQKPLIVIDGIPDQTADMWKVNPDDVESINVLKGTSASALYGSIGQFGALMITTKRGKGKDLSVDFNSSTMFQPSFIRIPDVQTTYGNGAKGKYAYVDGSGGGTEGSGWIWGPKLDQKDPSTPSGYWETPQYNSPIDPATGKPVPLPFISRGKNNVRNFFRTGMISTNSLSITQSGDKGNFRASASHIYQLGVVPNTQLNNSSFSIAGNYNLTDRLNVDARITYNRQYSDNYPTVGYGPTNYLYNLVLWTGSDVDIRDLRNYWEPGKQNLQQRNYNTSWYNNPYFQAYELLTGYYKNNTFGSMTLDYKINRDFSVKLRSGVNAFGLNEDTKEPASYIGYSSKSRGNYIVRSQNYFDIVTDLIGRYQHTFSKNFSVHAEVGGSNYYRNDKYQRSNTDGLTIPGFYNLDNSANPIQGYNFIEERRTSSIYGFVDMEFMGAFYLSLTGRNDKISTLPISNNSFFYPSVSGSVVVSELVKMPKWLSYLKARGSWSQVSSGVLATVNNDYTYSHLSTYDKGIKWNGIPSLTFSDMLRNPNIHPQTTGAWEAGLETKLLDNRIGLDVTYYRARDYNNIVKLPVASSSGYGSYLLNGNVFMRTGWEFMLTGTPVRSSDFRWDVMVNFSKYKRVLKEIYGGAAELNKIRVGERMDRIFDYVYEKDPSGNIVYENNGFPKSDPYRRFIGNADPDWTYGMENTFRYKQFTLRFLVDGRIGGLIYSTTNAKMWWGGTHPGTVNPFRDDANAGKNTYVGPGVIVTSGDIQYDADGNITSDSRKFAPNAKAVNYIDYMINTSNNANTNNNYYSQTFLKLREVNFTWQLPGKWMRSTFIRDASLSLVGRNLLLFSKLPNVDPDTGKDDLQTPSSRSMGFNLNLKF</sequence>
<feature type="chain" id="PRO_5012142802" evidence="10">
    <location>
        <begin position="29"/>
        <end position="1140"/>
    </location>
</feature>
<keyword evidence="2 8" id="KW-0813">Transport</keyword>
<dbReference type="InterPro" id="IPR008969">
    <property type="entry name" value="CarboxyPept-like_regulatory"/>
</dbReference>
<dbReference type="RefSeq" id="WP_200816920.1">
    <property type="nucleotide sequence ID" value="NZ_FUWZ01000001.1"/>
</dbReference>
<name>A0A1T4MGV4_9BACT</name>
<comment type="similarity">
    <text evidence="8 9">Belongs to the TonB-dependent receptor family.</text>
</comment>
<reference evidence="14" key="1">
    <citation type="submission" date="2017-02" db="EMBL/GenBank/DDBJ databases">
        <authorList>
            <person name="Varghese N."/>
            <person name="Submissions S."/>
        </authorList>
    </citation>
    <scope>NUCLEOTIDE SEQUENCE [LARGE SCALE GENOMIC DNA]</scope>
    <source>
        <strain evidence="14">DSM 22224</strain>
    </source>
</reference>
<dbReference type="Pfam" id="PF07715">
    <property type="entry name" value="Plug"/>
    <property type="match status" value="1"/>
</dbReference>
<proteinExistence type="inferred from homology"/>
<evidence type="ECO:0000313" key="13">
    <source>
        <dbReference type="EMBL" id="SJZ66143.1"/>
    </source>
</evidence>
<dbReference type="SUPFAM" id="SSF49464">
    <property type="entry name" value="Carboxypeptidase regulatory domain-like"/>
    <property type="match status" value="1"/>
</dbReference>
<evidence type="ECO:0000256" key="7">
    <source>
        <dbReference type="ARBA" id="ARBA00023237"/>
    </source>
</evidence>
<protein>
    <submittedName>
        <fullName evidence="13">TonB-linked outer membrane protein, SusC/RagA family</fullName>
    </submittedName>
</protein>
<gene>
    <name evidence="13" type="ORF">SAMN04488128_1011108</name>
</gene>
<dbReference type="GO" id="GO:0009279">
    <property type="term" value="C:cell outer membrane"/>
    <property type="evidence" value="ECO:0007669"/>
    <property type="project" value="UniProtKB-SubCell"/>
</dbReference>
<dbReference type="Pfam" id="PF00593">
    <property type="entry name" value="TonB_dep_Rec_b-barrel"/>
    <property type="match status" value="1"/>
</dbReference>
<keyword evidence="14" id="KW-1185">Reference proteome</keyword>
<dbReference type="Gene3D" id="2.170.130.10">
    <property type="entry name" value="TonB-dependent receptor, plug domain"/>
    <property type="match status" value="1"/>
</dbReference>
<feature type="signal peptide" evidence="10">
    <location>
        <begin position="1"/>
        <end position="28"/>
    </location>
</feature>
<evidence type="ECO:0000256" key="4">
    <source>
        <dbReference type="ARBA" id="ARBA00022692"/>
    </source>
</evidence>
<evidence type="ECO:0000256" key="2">
    <source>
        <dbReference type="ARBA" id="ARBA00022448"/>
    </source>
</evidence>
<feature type="domain" description="TonB-dependent receptor-like beta-barrel" evidence="11">
    <location>
        <begin position="488"/>
        <end position="896"/>
    </location>
</feature>
<dbReference type="InterPro" id="IPR000531">
    <property type="entry name" value="Beta-barrel_TonB"/>
</dbReference>
<dbReference type="SUPFAM" id="SSF56935">
    <property type="entry name" value="Porins"/>
    <property type="match status" value="1"/>
</dbReference>
<evidence type="ECO:0000256" key="3">
    <source>
        <dbReference type="ARBA" id="ARBA00022452"/>
    </source>
</evidence>
<dbReference type="STRING" id="634771.SAMN04488128_1011108"/>
<organism evidence="13 14">
    <name type="scientific">Chitinophaga eiseniae</name>
    <dbReference type="NCBI Taxonomy" id="634771"/>
    <lineage>
        <taxon>Bacteria</taxon>
        <taxon>Pseudomonadati</taxon>
        <taxon>Bacteroidota</taxon>
        <taxon>Chitinophagia</taxon>
        <taxon>Chitinophagales</taxon>
        <taxon>Chitinophagaceae</taxon>
        <taxon>Chitinophaga</taxon>
    </lineage>
</organism>
<dbReference type="InterPro" id="IPR012910">
    <property type="entry name" value="Plug_dom"/>
</dbReference>
<evidence type="ECO:0000256" key="1">
    <source>
        <dbReference type="ARBA" id="ARBA00004571"/>
    </source>
</evidence>
<comment type="subcellular location">
    <subcellularLocation>
        <location evidence="1 8">Cell outer membrane</location>
        <topology evidence="1 8">Multi-pass membrane protein</topology>
    </subcellularLocation>
</comment>
<evidence type="ECO:0000256" key="9">
    <source>
        <dbReference type="RuleBase" id="RU003357"/>
    </source>
</evidence>
<evidence type="ECO:0000256" key="8">
    <source>
        <dbReference type="PROSITE-ProRule" id="PRU01360"/>
    </source>
</evidence>
<evidence type="ECO:0000256" key="6">
    <source>
        <dbReference type="ARBA" id="ARBA00023136"/>
    </source>
</evidence>
<dbReference type="InterPro" id="IPR036942">
    <property type="entry name" value="Beta-barrel_TonB_sf"/>
</dbReference>
<dbReference type="Pfam" id="PF13715">
    <property type="entry name" value="CarbopepD_reg_2"/>
    <property type="match status" value="1"/>
</dbReference>
<keyword evidence="3 8" id="KW-1134">Transmembrane beta strand</keyword>
<feature type="domain" description="TonB-dependent receptor plug" evidence="12">
    <location>
        <begin position="218"/>
        <end position="314"/>
    </location>
</feature>
<dbReference type="NCBIfam" id="TIGR04056">
    <property type="entry name" value="OMP_RagA_SusC"/>
    <property type="match status" value="1"/>
</dbReference>
<dbReference type="Gene3D" id="2.40.170.20">
    <property type="entry name" value="TonB-dependent receptor, beta-barrel domain"/>
    <property type="match status" value="1"/>
</dbReference>
<dbReference type="InterPro" id="IPR023996">
    <property type="entry name" value="TonB-dep_OMP_SusC/RagA"/>
</dbReference>